<dbReference type="InterPro" id="IPR025668">
    <property type="entry name" value="Tnp_DDE_dom"/>
</dbReference>
<evidence type="ECO:0000256" key="1">
    <source>
        <dbReference type="SAM" id="MobiDB-lite"/>
    </source>
</evidence>
<keyword evidence="4" id="KW-1185">Reference proteome</keyword>
<proteinExistence type="predicted"/>
<sequence>MIDYVPPGWPEGTRVVARRVRYDAEQISADARSRRARTVGKNQLALALGGELDEVFAYSFLATNEELDLDEEITQAEFAFRRRTRIEELFRDTAYGAGLNHLPSGSHAVNTCWMWGALLAYNLSAWLQMIAPLGPARARIATVRRLLIARAARLVVTSRRTPAAIRPRSTGVDRNGTGTHPPPASPAVRLTDPPTPGPTHLRRGKPSTRHASRALGLPAPGPALHHSPQPTHQVIT</sequence>
<name>A0ABT1PT04_9ACTN</name>
<feature type="domain" description="Transposase DDE" evidence="2">
    <location>
        <begin position="59"/>
        <end position="161"/>
    </location>
</feature>
<evidence type="ECO:0000313" key="4">
    <source>
        <dbReference type="Proteomes" id="UP001057702"/>
    </source>
</evidence>
<dbReference type="EMBL" id="JANFNG010000005">
    <property type="protein sequence ID" value="MCQ4080808.1"/>
    <property type="molecule type" value="Genomic_DNA"/>
</dbReference>
<evidence type="ECO:0000259" key="2">
    <source>
        <dbReference type="Pfam" id="PF13701"/>
    </source>
</evidence>
<protein>
    <submittedName>
        <fullName evidence="3">Transposase</fullName>
    </submittedName>
</protein>
<evidence type="ECO:0000313" key="3">
    <source>
        <dbReference type="EMBL" id="MCQ4080808.1"/>
    </source>
</evidence>
<feature type="region of interest" description="Disordered" evidence="1">
    <location>
        <begin position="162"/>
        <end position="236"/>
    </location>
</feature>
<dbReference type="InterPro" id="IPR012337">
    <property type="entry name" value="RNaseH-like_sf"/>
</dbReference>
<organism evidence="3 4">
    <name type="scientific">Streptomyces humicola</name>
    <dbReference type="NCBI Taxonomy" id="2953240"/>
    <lineage>
        <taxon>Bacteria</taxon>
        <taxon>Bacillati</taxon>
        <taxon>Actinomycetota</taxon>
        <taxon>Actinomycetes</taxon>
        <taxon>Kitasatosporales</taxon>
        <taxon>Streptomycetaceae</taxon>
        <taxon>Streptomyces</taxon>
    </lineage>
</organism>
<reference evidence="3" key="1">
    <citation type="submission" date="2022-06" db="EMBL/GenBank/DDBJ databases">
        <title>Draft genome sequence of Streptomyces sp. RB6PN25 isolated from peat swamp forest in Thailand.</title>
        <authorList>
            <person name="Duangmal K."/>
            <person name="Klaysubun C."/>
        </authorList>
    </citation>
    <scope>NUCLEOTIDE SEQUENCE</scope>
    <source>
        <strain evidence="3">RB6PN25</strain>
    </source>
</reference>
<comment type="caution">
    <text evidence="3">The sequence shown here is derived from an EMBL/GenBank/DDBJ whole genome shotgun (WGS) entry which is preliminary data.</text>
</comment>
<dbReference type="Pfam" id="PF13701">
    <property type="entry name" value="DDE_Tnp_1_4"/>
    <property type="match status" value="1"/>
</dbReference>
<gene>
    <name evidence="3" type="ORF">NGB36_09390</name>
</gene>
<dbReference type="RefSeq" id="WP_255919720.1">
    <property type="nucleotide sequence ID" value="NZ_JANFNG010000005.1"/>
</dbReference>
<accession>A0ABT1PT04</accession>
<dbReference type="SUPFAM" id="SSF53098">
    <property type="entry name" value="Ribonuclease H-like"/>
    <property type="match status" value="1"/>
</dbReference>
<feature type="compositionally biased region" description="Basic residues" evidence="1">
    <location>
        <begin position="200"/>
        <end position="212"/>
    </location>
</feature>
<dbReference type="Proteomes" id="UP001057702">
    <property type="component" value="Unassembled WGS sequence"/>
</dbReference>